<dbReference type="EMBL" id="CP042997">
    <property type="protein sequence ID" value="QEH38837.1"/>
    <property type="molecule type" value="Genomic_DNA"/>
</dbReference>
<organism evidence="3 4">
    <name type="scientific">Aquisphaera giovannonii</name>
    <dbReference type="NCBI Taxonomy" id="406548"/>
    <lineage>
        <taxon>Bacteria</taxon>
        <taxon>Pseudomonadati</taxon>
        <taxon>Planctomycetota</taxon>
        <taxon>Planctomycetia</taxon>
        <taxon>Isosphaerales</taxon>
        <taxon>Isosphaeraceae</taxon>
        <taxon>Aquisphaera</taxon>
    </lineage>
</organism>
<feature type="chain" id="PRO_5022971448" evidence="2">
    <location>
        <begin position="26"/>
        <end position="72"/>
    </location>
</feature>
<gene>
    <name evidence="3" type="ORF">OJF2_74470</name>
</gene>
<evidence type="ECO:0000313" key="3">
    <source>
        <dbReference type="EMBL" id="QEH38837.1"/>
    </source>
</evidence>
<dbReference type="KEGG" id="agv:OJF2_74470"/>
<evidence type="ECO:0000313" key="4">
    <source>
        <dbReference type="Proteomes" id="UP000324233"/>
    </source>
</evidence>
<proteinExistence type="predicted"/>
<evidence type="ECO:0000256" key="2">
    <source>
        <dbReference type="SAM" id="SignalP"/>
    </source>
</evidence>
<accession>A0A5B9WE70</accession>
<reference evidence="3 4" key="1">
    <citation type="submission" date="2019-08" db="EMBL/GenBank/DDBJ databases">
        <title>Deep-cultivation of Planctomycetes and their phenomic and genomic characterization uncovers novel biology.</title>
        <authorList>
            <person name="Wiegand S."/>
            <person name="Jogler M."/>
            <person name="Boedeker C."/>
            <person name="Pinto D."/>
            <person name="Vollmers J."/>
            <person name="Rivas-Marin E."/>
            <person name="Kohn T."/>
            <person name="Peeters S.H."/>
            <person name="Heuer A."/>
            <person name="Rast P."/>
            <person name="Oberbeckmann S."/>
            <person name="Bunk B."/>
            <person name="Jeske O."/>
            <person name="Meyerdierks A."/>
            <person name="Storesund J.E."/>
            <person name="Kallscheuer N."/>
            <person name="Luecker S."/>
            <person name="Lage O.M."/>
            <person name="Pohl T."/>
            <person name="Merkel B.J."/>
            <person name="Hornburger P."/>
            <person name="Mueller R.-W."/>
            <person name="Bruemmer F."/>
            <person name="Labrenz M."/>
            <person name="Spormann A.M."/>
            <person name="Op den Camp H."/>
            <person name="Overmann J."/>
            <person name="Amann R."/>
            <person name="Jetten M.S.M."/>
            <person name="Mascher T."/>
            <person name="Medema M.H."/>
            <person name="Devos D.P."/>
            <person name="Kaster A.-K."/>
            <person name="Ovreas L."/>
            <person name="Rohde M."/>
            <person name="Galperin M.Y."/>
            <person name="Jogler C."/>
        </authorList>
    </citation>
    <scope>NUCLEOTIDE SEQUENCE [LARGE SCALE GENOMIC DNA]</scope>
    <source>
        <strain evidence="3 4">OJF2</strain>
    </source>
</reference>
<evidence type="ECO:0000256" key="1">
    <source>
        <dbReference type="SAM" id="MobiDB-lite"/>
    </source>
</evidence>
<feature type="signal peptide" evidence="2">
    <location>
        <begin position="1"/>
        <end position="25"/>
    </location>
</feature>
<feature type="region of interest" description="Disordered" evidence="1">
    <location>
        <begin position="49"/>
        <end position="72"/>
    </location>
</feature>
<dbReference type="AlphaFoldDB" id="A0A5B9WE70"/>
<name>A0A5B9WE70_9BACT</name>
<protein>
    <submittedName>
        <fullName evidence="3">Uncharacterized protein</fullName>
    </submittedName>
</protein>
<dbReference type="PROSITE" id="PS51257">
    <property type="entry name" value="PROKAR_LIPOPROTEIN"/>
    <property type="match status" value="1"/>
</dbReference>
<keyword evidence="2" id="KW-0732">Signal</keyword>
<sequence length="72" mass="7742" precursor="true">MRRNCIRLFIPSLMTFVIGSAPFLAGCESSQEGTSAQFDAKANLKQQDAMRSYMEKNKPSAGKAAKAKGKAG</sequence>
<dbReference type="Proteomes" id="UP000324233">
    <property type="component" value="Chromosome"/>
</dbReference>
<keyword evidence="4" id="KW-1185">Reference proteome</keyword>